<comment type="caution">
    <text evidence="1">The sequence shown here is derived from an EMBL/GenBank/DDBJ whole genome shotgun (WGS) entry which is preliminary data.</text>
</comment>
<dbReference type="EMBL" id="BMJC01000001">
    <property type="protein sequence ID" value="GGA92631.1"/>
    <property type="molecule type" value="Genomic_DNA"/>
</dbReference>
<name>A0A8J2UBH9_9BACT</name>
<sequence>MMFKQLSMKSIEDGPGRIVFVVKIQGFEMTGDIAANDGKAPYGRIGKGLKNGPIAHDFRLVSFPM</sequence>
<dbReference type="Proteomes" id="UP000607559">
    <property type="component" value="Unassembled WGS sequence"/>
</dbReference>
<keyword evidence="2" id="KW-1185">Reference proteome</keyword>
<reference evidence="1" key="2">
    <citation type="submission" date="2020-09" db="EMBL/GenBank/DDBJ databases">
        <authorList>
            <person name="Sun Q."/>
            <person name="Zhou Y."/>
        </authorList>
    </citation>
    <scope>NUCLEOTIDE SEQUENCE</scope>
    <source>
        <strain evidence="1">CGMCC 1.15448</strain>
    </source>
</reference>
<protein>
    <submittedName>
        <fullName evidence="1">Uncharacterized protein</fullName>
    </submittedName>
</protein>
<evidence type="ECO:0000313" key="1">
    <source>
        <dbReference type="EMBL" id="GGA92631.1"/>
    </source>
</evidence>
<evidence type="ECO:0000313" key="2">
    <source>
        <dbReference type="Proteomes" id="UP000607559"/>
    </source>
</evidence>
<organism evidence="1 2">
    <name type="scientific">Puia dinghuensis</name>
    <dbReference type="NCBI Taxonomy" id="1792502"/>
    <lineage>
        <taxon>Bacteria</taxon>
        <taxon>Pseudomonadati</taxon>
        <taxon>Bacteroidota</taxon>
        <taxon>Chitinophagia</taxon>
        <taxon>Chitinophagales</taxon>
        <taxon>Chitinophagaceae</taxon>
        <taxon>Puia</taxon>
    </lineage>
</organism>
<reference evidence="1" key="1">
    <citation type="journal article" date="2014" name="Int. J. Syst. Evol. Microbiol.">
        <title>Complete genome sequence of Corynebacterium casei LMG S-19264T (=DSM 44701T), isolated from a smear-ripened cheese.</title>
        <authorList>
            <consortium name="US DOE Joint Genome Institute (JGI-PGF)"/>
            <person name="Walter F."/>
            <person name="Albersmeier A."/>
            <person name="Kalinowski J."/>
            <person name="Ruckert C."/>
        </authorList>
    </citation>
    <scope>NUCLEOTIDE SEQUENCE</scope>
    <source>
        <strain evidence="1">CGMCC 1.15448</strain>
    </source>
</reference>
<dbReference type="AlphaFoldDB" id="A0A8J2UBH9"/>
<gene>
    <name evidence="1" type="ORF">GCM10011511_15020</name>
</gene>
<proteinExistence type="predicted"/>
<accession>A0A8J2UBH9</accession>